<evidence type="ECO:0000313" key="2">
    <source>
        <dbReference type="Proteomes" id="UP001218895"/>
    </source>
</evidence>
<dbReference type="EMBL" id="CP091092">
    <property type="protein sequence ID" value="WFN35935.1"/>
    <property type="molecule type" value="Genomic_DNA"/>
</dbReference>
<sequence length="398" mass="46429">MPRGEKLTDAILYDKVDSLKSDLFSYIDNSPEKIESNLPVFFGHVMAALDNAFPDIDNNTYDEFIDAMAYRLMMSSKKAEKTDFVENIIKNALRCKRKKAGKSTLKILSGIKMMDIGRYEVAINYFGEYWKYDARIGIYISYCYYCLSELEAKKNNASKGSYTPSEYELKAREILLELLEVQPSVSRLKQLDISDNDVLERAFWVIIKKTAEWFPNERWFVKIGIQKAKIDKNDDKREELLGYAISKFYNDQDFLRENFYLKLEKRDGTGAAGVVKQMTQQNPGSPEPVYYGIKLSLLSNSKKSYAEFRSVALKEGVPQYLIQLFDLALYVMRDEKPEADIQFKELKKRFKSLGFYLVLIEYLLKDIFSDDELRKKYAKNIFFESIDKYAMQVIKIQE</sequence>
<name>A0AAF0JLW8_9EURY</name>
<dbReference type="Proteomes" id="UP001218895">
    <property type="component" value="Chromosome"/>
</dbReference>
<dbReference type="GeneID" id="79950164"/>
<protein>
    <submittedName>
        <fullName evidence="1">Uncharacterized protein</fullName>
    </submittedName>
</protein>
<reference evidence="1" key="1">
    <citation type="submission" date="2022-01" db="EMBL/GenBank/DDBJ databases">
        <title>Complete genome of Methanomicrobium antiquum DSM 21220.</title>
        <authorList>
            <person name="Chen S.-C."/>
            <person name="You Y.-T."/>
            <person name="Zhou Y.-Z."/>
            <person name="Lai M.-C."/>
        </authorList>
    </citation>
    <scope>NUCLEOTIDE SEQUENCE</scope>
    <source>
        <strain evidence="1">DSM 21220</strain>
    </source>
</reference>
<accession>A0AAF0JLW8</accession>
<dbReference type="KEGG" id="manq:L1994_07160"/>
<keyword evidence="2" id="KW-1185">Reference proteome</keyword>
<proteinExistence type="predicted"/>
<evidence type="ECO:0000313" key="1">
    <source>
        <dbReference type="EMBL" id="WFN35935.1"/>
    </source>
</evidence>
<dbReference type="AlphaFoldDB" id="A0AAF0JLW8"/>
<dbReference type="RefSeq" id="WP_278098774.1">
    <property type="nucleotide sequence ID" value="NZ_CP091092.1"/>
</dbReference>
<organism evidence="1 2">
    <name type="scientific">Methanomicrobium antiquum</name>
    <dbReference type="NCBI Taxonomy" id="487686"/>
    <lineage>
        <taxon>Archaea</taxon>
        <taxon>Methanobacteriati</taxon>
        <taxon>Methanobacteriota</taxon>
        <taxon>Stenosarchaea group</taxon>
        <taxon>Methanomicrobia</taxon>
        <taxon>Methanomicrobiales</taxon>
        <taxon>Methanomicrobiaceae</taxon>
        <taxon>Methanomicrobium</taxon>
    </lineage>
</organism>
<gene>
    <name evidence="1" type="ORF">L1994_07160</name>
</gene>